<evidence type="ECO:0000256" key="4">
    <source>
        <dbReference type="ARBA" id="ARBA00004300"/>
    </source>
</evidence>
<keyword evidence="11" id="KW-0472">Membrane</keyword>
<gene>
    <name evidence="17" type="ORF">g.10677</name>
</gene>
<dbReference type="AlphaFoldDB" id="A0A1B6ENG1"/>
<dbReference type="Gene3D" id="3.40.50.12430">
    <property type="match status" value="1"/>
</dbReference>
<organism evidence="17">
    <name type="scientific">Cuerna arida</name>
    <dbReference type="NCBI Taxonomy" id="1464854"/>
    <lineage>
        <taxon>Eukaryota</taxon>
        <taxon>Metazoa</taxon>
        <taxon>Ecdysozoa</taxon>
        <taxon>Arthropoda</taxon>
        <taxon>Hexapoda</taxon>
        <taxon>Insecta</taxon>
        <taxon>Pterygota</taxon>
        <taxon>Neoptera</taxon>
        <taxon>Paraneoptera</taxon>
        <taxon>Hemiptera</taxon>
        <taxon>Auchenorrhyncha</taxon>
        <taxon>Membracoidea</taxon>
        <taxon>Cicadellidae</taxon>
        <taxon>Cicadellinae</taxon>
        <taxon>Proconiini</taxon>
        <taxon>Cuerna</taxon>
    </lineage>
</organism>
<evidence type="ECO:0000256" key="8">
    <source>
        <dbReference type="ARBA" id="ARBA00021824"/>
    </source>
</evidence>
<evidence type="ECO:0000256" key="11">
    <source>
        <dbReference type="ARBA" id="ARBA00023136"/>
    </source>
</evidence>
<protein>
    <recommendedName>
        <fullName evidence="8">Folliculin</fullName>
    </recommendedName>
</protein>
<feature type="domain" description="UDENN FLCN/SMCR8-type" evidence="16">
    <location>
        <begin position="1"/>
        <end position="402"/>
    </location>
</feature>
<dbReference type="InterPro" id="IPR037521">
    <property type="entry name" value="FLCN/SMCR8_DENN"/>
</dbReference>
<keyword evidence="12" id="KW-0206">Cytoskeleton</keyword>
<dbReference type="GO" id="GO:0005813">
    <property type="term" value="C:centrosome"/>
    <property type="evidence" value="ECO:0007669"/>
    <property type="project" value="UniProtKB-SubCell"/>
</dbReference>
<evidence type="ECO:0000313" key="17">
    <source>
        <dbReference type="EMBL" id="JAS39459.1"/>
    </source>
</evidence>
<evidence type="ECO:0000256" key="12">
    <source>
        <dbReference type="ARBA" id="ARBA00023212"/>
    </source>
</evidence>
<dbReference type="GO" id="GO:0005096">
    <property type="term" value="F:GTPase activator activity"/>
    <property type="evidence" value="ECO:0007669"/>
    <property type="project" value="UniProtKB-KW"/>
</dbReference>
<evidence type="ECO:0000259" key="16">
    <source>
        <dbReference type="PROSITE" id="PS51834"/>
    </source>
</evidence>
<evidence type="ECO:0000256" key="3">
    <source>
        <dbReference type="ARBA" id="ARBA00004186"/>
    </source>
</evidence>
<dbReference type="PANTHER" id="PTHR31441">
    <property type="entry name" value="FOLLICULIN FAMILY MEMBER"/>
    <property type="match status" value="1"/>
</dbReference>
<dbReference type="GO" id="GO:0005929">
    <property type="term" value="C:cilium"/>
    <property type="evidence" value="ECO:0007669"/>
    <property type="project" value="UniProtKB-SubCell"/>
</dbReference>
<evidence type="ECO:0000256" key="10">
    <source>
        <dbReference type="ARBA" id="ARBA00022490"/>
    </source>
</evidence>
<evidence type="ECO:0000256" key="15">
    <source>
        <dbReference type="ARBA" id="ARBA00023273"/>
    </source>
</evidence>
<dbReference type="GO" id="GO:0005829">
    <property type="term" value="C:cytosol"/>
    <property type="evidence" value="ECO:0007669"/>
    <property type="project" value="UniProtKB-SubCell"/>
</dbReference>
<evidence type="ECO:0000256" key="1">
    <source>
        <dbReference type="ARBA" id="ARBA00004123"/>
    </source>
</evidence>
<comment type="subcellular location">
    <subcellularLocation>
        <location evidence="2">Cell projection</location>
        <location evidence="2">Cilium</location>
    </subcellularLocation>
    <subcellularLocation>
        <location evidence="4">Cytoplasm</location>
        <location evidence="4">Cytoskeleton</location>
        <location evidence="4">Microtubule organizing center</location>
        <location evidence="4">Centrosome</location>
    </subcellularLocation>
    <subcellularLocation>
        <location evidence="3">Cytoplasm</location>
        <location evidence="3">Cytoskeleton</location>
        <location evidence="3">Spindle</location>
    </subcellularLocation>
    <subcellularLocation>
        <location evidence="5">Cytoplasm</location>
        <location evidence="5">Cytosol</location>
    </subcellularLocation>
    <subcellularLocation>
        <location evidence="6">Lysosome membrane</location>
    </subcellularLocation>
    <subcellularLocation>
        <location evidence="1">Nucleus</location>
    </subcellularLocation>
</comment>
<evidence type="ECO:0000256" key="7">
    <source>
        <dbReference type="ARBA" id="ARBA00009987"/>
    </source>
</evidence>
<keyword evidence="9" id="KW-0343">GTPase activation</keyword>
<evidence type="ECO:0000256" key="14">
    <source>
        <dbReference type="ARBA" id="ARBA00023242"/>
    </source>
</evidence>
<dbReference type="GO" id="GO:1904263">
    <property type="term" value="P:positive regulation of TORC1 signaling"/>
    <property type="evidence" value="ECO:0007669"/>
    <property type="project" value="TreeGrafter"/>
</dbReference>
<dbReference type="InterPro" id="IPR044886">
    <property type="entry name" value="FLCN_DENN_C_sf"/>
</dbReference>
<evidence type="ECO:0000256" key="9">
    <source>
        <dbReference type="ARBA" id="ARBA00022468"/>
    </source>
</evidence>
<dbReference type="EMBL" id="GECZ01030310">
    <property type="protein sequence ID" value="JAS39459.1"/>
    <property type="molecule type" value="Transcribed_RNA"/>
</dbReference>
<dbReference type="InterPro" id="IPR021713">
    <property type="entry name" value="Folliculin"/>
</dbReference>
<keyword evidence="10" id="KW-0963">Cytoplasm</keyword>
<dbReference type="GO" id="GO:0005819">
    <property type="term" value="C:spindle"/>
    <property type="evidence" value="ECO:0007669"/>
    <property type="project" value="UniProtKB-SubCell"/>
</dbReference>
<keyword evidence="15" id="KW-0966">Cell projection</keyword>
<comment type="similarity">
    <text evidence="7">Belongs to the folliculin family.</text>
</comment>
<dbReference type="GO" id="GO:0005765">
    <property type="term" value="C:lysosomal membrane"/>
    <property type="evidence" value="ECO:0007669"/>
    <property type="project" value="UniProtKB-SubCell"/>
</dbReference>
<dbReference type="Gene3D" id="1.10.10.1730">
    <property type="entry name" value="Folliculin"/>
    <property type="match status" value="1"/>
</dbReference>
<evidence type="ECO:0000256" key="2">
    <source>
        <dbReference type="ARBA" id="ARBA00004138"/>
    </source>
</evidence>
<dbReference type="GO" id="GO:0005634">
    <property type="term" value="C:nucleus"/>
    <property type="evidence" value="ECO:0007669"/>
    <property type="project" value="UniProtKB-SubCell"/>
</dbReference>
<keyword evidence="13" id="KW-0458">Lysosome</keyword>
<dbReference type="PROSITE" id="PS51834">
    <property type="entry name" value="DENN_FLCN_SMCR8"/>
    <property type="match status" value="1"/>
</dbReference>
<accession>A0A1B6ENG1</accession>
<dbReference type="PANTHER" id="PTHR31441:SF2">
    <property type="entry name" value="FOLLICULIN"/>
    <property type="match status" value="1"/>
</dbReference>
<name>A0A1B6ENG1_9HEMI</name>
<sequence>MSFVISLCHFCDLHGPSILLTCYSAPQEEELQSSNEVSCQACSMPEKYVTIDRVSGTRYVSSRLPVQRQALVSWLSHVCVRSLSCELNPCVFCEPPNCALSISFSVRDAKARGFYHWLSIVVSSRDLALLASSWPFLSHNIQLIVNWLQDKATEVYNLERPFRGTEPSQSRPLPQLVKSKVVYARLHCWFAWIIEACNSRLSEVIPRSPYYKLQPHHVFEEGSLKSLRTFLTPPVFDLALLNVLEGRQVIVRGDIPALVQATVLTLKSLLPGDWCRTVPESDEYLEPRVCGLLGVSTQVAVPRPCHNIVRIDLVQGSVSAKTTATLPVKCPTLASKIVKALGSDLLRGKALAFHLQAFLQEWAHIAKLVHLTRTENAAGLLVSLGVKPQDQHLISYWSNKLCQS</sequence>
<reference evidence="17" key="1">
    <citation type="submission" date="2015-11" db="EMBL/GenBank/DDBJ databases">
        <title>De novo transcriptome assembly of four potential Pierce s Disease insect vectors from Arizona vineyards.</title>
        <authorList>
            <person name="Tassone E.E."/>
        </authorList>
    </citation>
    <scope>NUCLEOTIDE SEQUENCE</scope>
</reference>
<dbReference type="Pfam" id="PF16692">
    <property type="entry name" value="Folliculin_C"/>
    <property type="match status" value="1"/>
</dbReference>
<proteinExistence type="inferred from homology"/>
<dbReference type="InterPro" id="IPR037520">
    <property type="entry name" value="Folliculin/SMCR8_longin"/>
</dbReference>
<evidence type="ECO:0000256" key="13">
    <source>
        <dbReference type="ARBA" id="ARBA00023228"/>
    </source>
</evidence>
<dbReference type="InterPro" id="IPR032035">
    <property type="entry name" value="Folliculin_DENN"/>
</dbReference>
<evidence type="ECO:0000256" key="5">
    <source>
        <dbReference type="ARBA" id="ARBA00004514"/>
    </source>
</evidence>
<dbReference type="Pfam" id="PF11704">
    <property type="entry name" value="Folliculin"/>
    <property type="match status" value="1"/>
</dbReference>
<evidence type="ECO:0000256" key="6">
    <source>
        <dbReference type="ARBA" id="ARBA00004656"/>
    </source>
</evidence>
<keyword evidence="14" id="KW-0539">Nucleus</keyword>